<keyword evidence="1" id="KW-0378">Hydrolase</keyword>
<evidence type="ECO:0000313" key="5">
    <source>
        <dbReference type="Proteomes" id="UP000266482"/>
    </source>
</evidence>
<dbReference type="CDD" id="cd18793">
    <property type="entry name" value="SF2_C_SNF"/>
    <property type="match status" value="1"/>
</dbReference>
<dbReference type="PANTHER" id="PTHR10799">
    <property type="entry name" value="SNF2/RAD54 HELICASE FAMILY"/>
    <property type="match status" value="1"/>
</dbReference>
<name>A0A3A1VIM3_9BACL</name>
<organism evidence="4 5">
    <name type="scientific">Paenibacillus nanensis</name>
    <dbReference type="NCBI Taxonomy" id="393251"/>
    <lineage>
        <taxon>Bacteria</taxon>
        <taxon>Bacillati</taxon>
        <taxon>Bacillota</taxon>
        <taxon>Bacilli</taxon>
        <taxon>Bacillales</taxon>
        <taxon>Paenibacillaceae</taxon>
        <taxon>Paenibacillus</taxon>
    </lineage>
</organism>
<evidence type="ECO:0000259" key="3">
    <source>
        <dbReference type="PROSITE" id="PS51194"/>
    </source>
</evidence>
<dbReference type="EMBL" id="QXQA01000001">
    <property type="protein sequence ID" value="RIX60105.1"/>
    <property type="molecule type" value="Genomic_DNA"/>
</dbReference>
<dbReference type="Gene3D" id="3.40.50.10810">
    <property type="entry name" value="Tandem AAA-ATPase domain"/>
    <property type="match status" value="1"/>
</dbReference>
<dbReference type="AlphaFoldDB" id="A0A3A1VIM3"/>
<keyword evidence="4" id="KW-0067">ATP-binding</keyword>
<keyword evidence="4" id="KW-0547">Nucleotide-binding</keyword>
<evidence type="ECO:0000259" key="2">
    <source>
        <dbReference type="PROSITE" id="PS51192"/>
    </source>
</evidence>
<accession>A0A3A1VIM3</accession>
<dbReference type="GO" id="GO:0004386">
    <property type="term" value="F:helicase activity"/>
    <property type="evidence" value="ECO:0007669"/>
    <property type="project" value="UniProtKB-KW"/>
</dbReference>
<dbReference type="SUPFAM" id="SSF52540">
    <property type="entry name" value="P-loop containing nucleoside triphosphate hydrolases"/>
    <property type="match status" value="2"/>
</dbReference>
<keyword evidence="5" id="KW-1185">Reference proteome</keyword>
<dbReference type="InterPro" id="IPR000330">
    <property type="entry name" value="SNF2_N"/>
</dbReference>
<feature type="domain" description="Helicase ATP-binding" evidence="2">
    <location>
        <begin position="190"/>
        <end position="348"/>
    </location>
</feature>
<sequence>MKNGIWQLKDNGTICILVNGEFEYFPTALEIFYCEFKSVPPIAELTVQKPSTELGLTFSKYPVPVKLVIEQDCKSNSFQLVAKLYCRFRDQYIAIAESRDYIITDNEWFPFEPGAIDEILVELESRSIVPNSQLTLKQYLTLRKSNLLFLDDRVDHSFNTKQFITADPEEIPFFSGALFPYQMQGYKWLKMVSQEDAGCILADEMGLGKTAQVIALLAMEKHLHNKTSLVVAPVTLMENWRRELLKFAPLMTNLIHQGNNRTGLYSNLLKYDVVITTYETVMRDLSMFLMAEWNMVVIDEAQAIKNPDAQRTQSLKMLKRRMAIAVTGTPVENRLTDLWSLMDFVFPGYLGSLREFHSNFPEGEASALTLEPIISPLMLRRRVSEVAGDLPERIDVPQFLEFSLNEAETYEVLRQSILEQYGGNSQLVSLSKLRIFCCHPLLSDNGNYDPAEFSKYKRLVELIEEITSSNEKLLIFTTYIKMTDIMMRDLSTRFKVFIDYIDGRVAVADRQPIIDKFSKHSGSAILILNPKAAGAGLNITAANHVIHYNLEWNPAVEDQASARAFRRGQTRPVTVHRLYIANTVEEVINDRVQRKRVLADEAVVGTDGSMDQAEILQALSRSPLERSSDK</sequence>
<dbReference type="SMART" id="SM00487">
    <property type="entry name" value="DEXDc"/>
    <property type="match status" value="1"/>
</dbReference>
<dbReference type="GO" id="GO:0005524">
    <property type="term" value="F:ATP binding"/>
    <property type="evidence" value="ECO:0007669"/>
    <property type="project" value="InterPro"/>
</dbReference>
<dbReference type="PROSITE" id="PS51192">
    <property type="entry name" value="HELICASE_ATP_BIND_1"/>
    <property type="match status" value="1"/>
</dbReference>
<dbReference type="Pfam" id="PF00176">
    <property type="entry name" value="SNF2-rel_dom"/>
    <property type="match status" value="1"/>
</dbReference>
<dbReference type="GO" id="GO:0016787">
    <property type="term" value="F:hydrolase activity"/>
    <property type="evidence" value="ECO:0007669"/>
    <property type="project" value="UniProtKB-KW"/>
</dbReference>
<reference evidence="4 5" key="1">
    <citation type="submission" date="2018-09" db="EMBL/GenBank/DDBJ databases">
        <title>Paenibacillus aracenensis nov. sp. isolated from a cave in southern Spain.</title>
        <authorList>
            <person name="Jurado V."/>
            <person name="Gutierrez-Patricio S."/>
            <person name="Gonzalez-Pimentel J.L."/>
            <person name="Miller A.Z."/>
            <person name="Laiz L."/>
            <person name="Saiz-Jimenez C."/>
        </authorList>
    </citation>
    <scope>NUCLEOTIDE SEQUENCE [LARGE SCALE GENOMIC DNA]</scope>
    <source>
        <strain evidence="4 5">DSM 22867</strain>
    </source>
</reference>
<dbReference type="InterPro" id="IPR038718">
    <property type="entry name" value="SNF2-like_sf"/>
</dbReference>
<proteinExistence type="predicted"/>
<dbReference type="Pfam" id="PF00271">
    <property type="entry name" value="Helicase_C"/>
    <property type="match status" value="1"/>
</dbReference>
<gene>
    <name evidence="4" type="ORF">D3P08_00495</name>
</gene>
<dbReference type="InterPro" id="IPR001650">
    <property type="entry name" value="Helicase_C-like"/>
</dbReference>
<dbReference type="Gene3D" id="3.40.50.300">
    <property type="entry name" value="P-loop containing nucleotide triphosphate hydrolases"/>
    <property type="match status" value="1"/>
</dbReference>
<feature type="domain" description="Helicase C-terminal" evidence="3">
    <location>
        <begin position="458"/>
        <end position="610"/>
    </location>
</feature>
<protein>
    <submittedName>
        <fullName evidence="4">DEAD/DEAH box helicase</fullName>
    </submittedName>
</protein>
<evidence type="ECO:0000256" key="1">
    <source>
        <dbReference type="ARBA" id="ARBA00022801"/>
    </source>
</evidence>
<dbReference type="SMART" id="SM00490">
    <property type="entry name" value="HELICc"/>
    <property type="match status" value="1"/>
</dbReference>
<dbReference type="RefSeq" id="WP_119597480.1">
    <property type="nucleotide sequence ID" value="NZ_QXQA01000001.1"/>
</dbReference>
<dbReference type="InterPro" id="IPR027417">
    <property type="entry name" value="P-loop_NTPase"/>
</dbReference>
<dbReference type="InterPro" id="IPR049730">
    <property type="entry name" value="SNF2/RAD54-like_C"/>
</dbReference>
<dbReference type="InterPro" id="IPR014001">
    <property type="entry name" value="Helicase_ATP-bd"/>
</dbReference>
<keyword evidence="4" id="KW-0347">Helicase</keyword>
<dbReference type="OrthoDB" id="9760715at2"/>
<comment type="caution">
    <text evidence="4">The sequence shown here is derived from an EMBL/GenBank/DDBJ whole genome shotgun (WGS) entry which is preliminary data.</text>
</comment>
<dbReference type="Proteomes" id="UP000266482">
    <property type="component" value="Unassembled WGS sequence"/>
</dbReference>
<evidence type="ECO:0000313" key="4">
    <source>
        <dbReference type="EMBL" id="RIX60105.1"/>
    </source>
</evidence>
<dbReference type="PROSITE" id="PS51194">
    <property type="entry name" value="HELICASE_CTER"/>
    <property type="match status" value="1"/>
</dbReference>